<dbReference type="Pfam" id="PF25496">
    <property type="entry name" value="URGCP"/>
    <property type="match status" value="1"/>
</dbReference>
<dbReference type="InterPro" id="IPR052986">
    <property type="entry name" value="VLIG_GTPase"/>
</dbReference>
<dbReference type="EMBL" id="CACVKT020003093">
    <property type="protein sequence ID" value="CAC5381703.1"/>
    <property type="molecule type" value="Genomic_DNA"/>
</dbReference>
<keyword evidence="3" id="KW-1185">Reference proteome</keyword>
<sequence length="405" mass="46628">MSVPTDDTPPVTCLDNIILQEHEVKDILQITNVNKASGPDGISPRLLKIASDILAKPLCYIYNLNLTKMFYPLAWKLANVIPVFKKDERNYIESKIERKEKNEDVLQQILVQLDLIQYYPGKLNVEDVFKVNLSNGLKNFSDIKCETEVSKSELVNRVIKSRVLMESFYHRTCILGNNSRSISNGLIEFLLFLPSGKDGDAFDDILFLNLRGNAIDQTKQVFLMNEISSCTVIFMNIKLLQNETNARFLKKMHQTLGSSVSEIMYIIESNDCTREEYNTLTEVLDDIKKVSKRHTEIVDITDDNSKTTNLSDVTEYIQNYLSVELSKGKSTTLEEIEKIILKHDIKTNQGDDVFMNAKTKAQDIFHHLKSQKAPLTNLWKQYSVLLKELNKERKVHQENWKLKIK</sequence>
<gene>
    <name evidence="2" type="ORF">MCOR_17574</name>
</gene>
<protein>
    <recommendedName>
        <fullName evidence="1">Up-regulator of cell proliferation-like domain-containing protein</fullName>
    </recommendedName>
</protein>
<accession>A0A6J8BDL8</accession>
<feature type="domain" description="Up-regulator of cell proliferation-like" evidence="1">
    <location>
        <begin position="147"/>
        <end position="364"/>
    </location>
</feature>
<evidence type="ECO:0000259" key="1">
    <source>
        <dbReference type="Pfam" id="PF25496"/>
    </source>
</evidence>
<dbReference type="InterPro" id="IPR057365">
    <property type="entry name" value="URGCP"/>
</dbReference>
<dbReference type="AlphaFoldDB" id="A0A6J8BDL8"/>
<evidence type="ECO:0000313" key="3">
    <source>
        <dbReference type="Proteomes" id="UP000507470"/>
    </source>
</evidence>
<dbReference type="PANTHER" id="PTHR14819">
    <property type="entry name" value="GTP-BINDING"/>
    <property type="match status" value="1"/>
</dbReference>
<evidence type="ECO:0000313" key="2">
    <source>
        <dbReference type="EMBL" id="CAC5381703.1"/>
    </source>
</evidence>
<reference evidence="2 3" key="1">
    <citation type="submission" date="2020-06" db="EMBL/GenBank/DDBJ databases">
        <authorList>
            <person name="Li R."/>
            <person name="Bekaert M."/>
        </authorList>
    </citation>
    <scope>NUCLEOTIDE SEQUENCE [LARGE SCALE GENOMIC DNA]</scope>
    <source>
        <strain evidence="3">wild</strain>
    </source>
</reference>
<proteinExistence type="predicted"/>
<dbReference type="Proteomes" id="UP000507470">
    <property type="component" value="Unassembled WGS sequence"/>
</dbReference>
<name>A0A6J8BDL8_MYTCO</name>
<organism evidence="2 3">
    <name type="scientific">Mytilus coruscus</name>
    <name type="common">Sea mussel</name>
    <dbReference type="NCBI Taxonomy" id="42192"/>
    <lineage>
        <taxon>Eukaryota</taxon>
        <taxon>Metazoa</taxon>
        <taxon>Spiralia</taxon>
        <taxon>Lophotrochozoa</taxon>
        <taxon>Mollusca</taxon>
        <taxon>Bivalvia</taxon>
        <taxon>Autobranchia</taxon>
        <taxon>Pteriomorphia</taxon>
        <taxon>Mytilida</taxon>
        <taxon>Mytiloidea</taxon>
        <taxon>Mytilidae</taxon>
        <taxon>Mytilinae</taxon>
        <taxon>Mytilus</taxon>
    </lineage>
</organism>
<dbReference type="PANTHER" id="PTHR14819:SF25">
    <property type="entry name" value="CHROMOSOME UNDETERMINED SCAFFOLD_52, WHOLE GENOME SHOTGUN SEQUENCE"/>
    <property type="match status" value="1"/>
</dbReference>